<dbReference type="EMBL" id="MU858104">
    <property type="protein sequence ID" value="KAK4213743.1"/>
    <property type="molecule type" value="Genomic_DNA"/>
</dbReference>
<accession>A0AAN7B7I4</accession>
<gene>
    <name evidence="1" type="ORF">QBC37DRAFT_373706</name>
</gene>
<reference evidence="1" key="1">
    <citation type="journal article" date="2023" name="Mol. Phylogenet. Evol.">
        <title>Genome-scale phylogeny and comparative genomics of the fungal order Sordariales.</title>
        <authorList>
            <person name="Hensen N."/>
            <person name="Bonometti L."/>
            <person name="Westerberg I."/>
            <person name="Brannstrom I.O."/>
            <person name="Guillou S."/>
            <person name="Cros-Aarteil S."/>
            <person name="Calhoun S."/>
            <person name="Haridas S."/>
            <person name="Kuo A."/>
            <person name="Mondo S."/>
            <person name="Pangilinan J."/>
            <person name="Riley R."/>
            <person name="LaButti K."/>
            <person name="Andreopoulos B."/>
            <person name="Lipzen A."/>
            <person name="Chen C."/>
            <person name="Yan M."/>
            <person name="Daum C."/>
            <person name="Ng V."/>
            <person name="Clum A."/>
            <person name="Steindorff A."/>
            <person name="Ohm R.A."/>
            <person name="Martin F."/>
            <person name="Silar P."/>
            <person name="Natvig D.O."/>
            <person name="Lalanne C."/>
            <person name="Gautier V."/>
            <person name="Ament-Velasquez S.L."/>
            <person name="Kruys A."/>
            <person name="Hutchinson M.I."/>
            <person name="Powell A.J."/>
            <person name="Barry K."/>
            <person name="Miller A.N."/>
            <person name="Grigoriev I.V."/>
            <person name="Debuchy R."/>
            <person name="Gladieux P."/>
            <person name="Hiltunen Thoren M."/>
            <person name="Johannesson H."/>
        </authorList>
    </citation>
    <scope>NUCLEOTIDE SEQUENCE</scope>
    <source>
        <strain evidence="1">PSN293</strain>
    </source>
</reference>
<sequence length="65" mass="8018">MVYDSVKAYALWMTDLKNYLQSIFPGQDVEVTKHENEYRMKIPRYLYMSERNHIFDNIRQTTYDF</sequence>
<name>A0AAN7B7I4_9PEZI</name>
<organism evidence="1 2">
    <name type="scientific">Rhypophila decipiens</name>
    <dbReference type="NCBI Taxonomy" id="261697"/>
    <lineage>
        <taxon>Eukaryota</taxon>
        <taxon>Fungi</taxon>
        <taxon>Dikarya</taxon>
        <taxon>Ascomycota</taxon>
        <taxon>Pezizomycotina</taxon>
        <taxon>Sordariomycetes</taxon>
        <taxon>Sordariomycetidae</taxon>
        <taxon>Sordariales</taxon>
        <taxon>Naviculisporaceae</taxon>
        <taxon>Rhypophila</taxon>
    </lineage>
</organism>
<keyword evidence="2" id="KW-1185">Reference proteome</keyword>
<evidence type="ECO:0000313" key="1">
    <source>
        <dbReference type="EMBL" id="KAK4213743.1"/>
    </source>
</evidence>
<dbReference type="AlphaFoldDB" id="A0AAN7B7I4"/>
<comment type="caution">
    <text evidence="1">The sequence shown here is derived from an EMBL/GenBank/DDBJ whole genome shotgun (WGS) entry which is preliminary data.</text>
</comment>
<dbReference type="Proteomes" id="UP001301769">
    <property type="component" value="Unassembled WGS sequence"/>
</dbReference>
<reference evidence="1" key="2">
    <citation type="submission" date="2023-05" db="EMBL/GenBank/DDBJ databases">
        <authorList>
            <consortium name="Lawrence Berkeley National Laboratory"/>
            <person name="Steindorff A."/>
            <person name="Hensen N."/>
            <person name="Bonometti L."/>
            <person name="Westerberg I."/>
            <person name="Brannstrom I.O."/>
            <person name="Guillou S."/>
            <person name="Cros-Aarteil S."/>
            <person name="Calhoun S."/>
            <person name="Haridas S."/>
            <person name="Kuo A."/>
            <person name="Mondo S."/>
            <person name="Pangilinan J."/>
            <person name="Riley R."/>
            <person name="Labutti K."/>
            <person name="Andreopoulos B."/>
            <person name="Lipzen A."/>
            <person name="Chen C."/>
            <person name="Yanf M."/>
            <person name="Daum C."/>
            <person name="Ng V."/>
            <person name="Clum A."/>
            <person name="Ohm R."/>
            <person name="Martin F."/>
            <person name="Silar P."/>
            <person name="Natvig D."/>
            <person name="Lalanne C."/>
            <person name="Gautier V."/>
            <person name="Ament-Velasquez S.L."/>
            <person name="Kruys A."/>
            <person name="Hutchinson M.I."/>
            <person name="Powell A.J."/>
            <person name="Barry K."/>
            <person name="Miller A.N."/>
            <person name="Grigoriev I.V."/>
            <person name="Debuchy R."/>
            <person name="Gladieux P."/>
            <person name="Thoren M.H."/>
            <person name="Johannesson H."/>
        </authorList>
    </citation>
    <scope>NUCLEOTIDE SEQUENCE</scope>
    <source>
        <strain evidence="1">PSN293</strain>
    </source>
</reference>
<evidence type="ECO:0000313" key="2">
    <source>
        <dbReference type="Proteomes" id="UP001301769"/>
    </source>
</evidence>
<proteinExistence type="predicted"/>
<protein>
    <submittedName>
        <fullName evidence="1">Uncharacterized protein</fullName>
    </submittedName>
</protein>